<sequence>MTVAMFANEVLVLCSSRKLQACDRDICLRSNDTPMGYGVPLWSIMQAMIFSREAGFLVLAERAYIPKLLYGWSLKYIWQDGRRSPSTLYSELCKTSVKLLRLTALDSYSLSPSSTSRPPARISNLIYRIAGDWQLIARKKIMILSYQEVSANEANSAERTRLTVKSVEVFIPVQYTERILNRALPRRIDCAIKPNDRGSGGSQTGTSSCERAWVPMKFGKRELLPLGFLCINPPQRNRLWLLRTRDISIQIVNLAHSELPLK</sequence>
<evidence type="ECO:0000313" key="1">
    <source>
        <dbReference type="EMBL" id="KAE9404670.1"/>
    </source>
</evidence>
<dbReference type="Proteomes" id="UP000799118">
    <property type="component" value="Unassembled WGS sequence"/>
</dbReference>
<reference evidence="1" key="1">
    <citation type="journal article" date="2019" name="Environ. Microbiol.">
        <title>Fungal ecological strategies reflected in gene transcription - a case study of two litter decomposers.</title>
        <authorList>
            <person name="Barbi F."/>
            <person name="Kohler A."/>
            <person name="Barry K."/>
            <person name="Baskaran P."/>
            <person name="Daum C."/>
            <person name="Fauchery L."/>
            <person name="Ihrmark K."/>
            <person name="Kuo A."/>
            <person name="LaButti K."/>
            <person name="Lipzen A."/>
            <person name="Morin E."/>
            <person name="Grigoriev I.V."/>
            <person name="Henrissat B."/>
            <person name="Lindahl B."/>
            <person name="Martin F."/>
        </authorList>
    </citation>
    <scope>NUCLEOTIDE SEQUENCE</scope>
    <source>
        <strain evidence="1">JB14</strain>
    </source>
</reference>
<organism evidence="1 2">
    <name type="scientific">Gymnopus androsaceus JB14</name>
    <dbReference type="NCBI Taxonomy" id="1447944"/>
    <lineage>
        <taxon>Eukaryota</taxon>
        <taxon>Fungi</taxon>
        <taxon>Dikarya</taxon>
        <taxon>Basidiomycota</taxon>
        <taxon>Agaricomycotina</taxon>
        <taxon>Agaricomycetes</taxon>
        <taxon>Agaricomycetidae</taxon>
        <taxon>Agaricales</taxon>
        <taxon>Marasmiineae</taxon>
        <taxon>Omphalotaceae</taxon>
        <taxon>Gymnopus</taxon>
    </lineage>
</organism>
<accession>A0A6A4I433</accession>
<dbReference type="AlphaFoldDB" id="A0A6A4I433"/>
<evidence type="ECO:0000313" key="2">
    <source>
        <dbReference type="Proteomes" id="UP000799118"/>
    </source>
</evidence>
<proteinExistence type="predicted"/>
<dbReference type="EMBL" id="ML769415">
    <property type="protein sequence ID" value="KAE9404670.1"/>
    <property type="molecule type" value="Genomic_DNA"/>
</dbReference>
<gene>
    <name evidence="1" type="ORF">BT96DRAFT_935577</name>
</gene>
<name>A0A6A4I433_9AGAR</name>
<keyword evidence="2" id="KW-1185">Reference proteome</keyword>
<protein>
    <submittedName>
        <fullName evidence="1">Uncharacterized protein</fullName>
    </submittedName>
</protein>